<dbReference type="Proteomes" id="UP000790347">
    <property type="component" value="Unassembled WGS sequence"/>
</dbReference>
<comment type="caution">
    <text evidence="1">The sequence shown here is derived from an EMBL/GenBank/DDBJ whole genome shotgun (WGS) entry which is preliminary data.</text>
</comment>
<keyword evidence="2" id="KW-1185">Reference proteome</keyword>
<proteinExistence type="predicted"/>
<protein>
    <submittedName>
        <fullName evidence="1">Uncharacterized protein</fullName>
    </submittedName>
</protein>
<evidence type="ECO:0000313" key="2">
    <source>
        <dbReference type="Proteomes" id="UP000790347"/>
    </source>
</evidence>
<organism evidence="1 2">
    <name type="scientific">Dermatophagoides farinae</name>
    <name type="common">American house dust mite</name>
    <dbReference type="NCBI Taxonomy" id="6954"/>
    <lineage>
        <taxon>Eukaryota</taxon>
        <taxon>Metazoa</taxon>
        <taxon>Ecdysozoa</taxon>
        <taxon>Arthropoda</taxon>
        <taxon>Chelicerata</taxon>
        <taxon>Arachnida</taxon>
        <taxon>Acari</taxon>
        <taxon>Acariformes</taxon>
        <taxon>Sarcoptiformes</taxon>
        <taxon>Astigmata</taxon>
        <taxon>Psoroptidia</taxon>
        <taxon>Analgoidea</taxon>
        <taxon>Pyroglyphidae</taxon>
        <taxon>Dermatophagoidinae</taxon>
        <taxon>Dermatophagoides</taxon>
    </lineage>
</organism>
<name>A0A922HRZ9_DERFA</name>
<sequence>MFDAILVFPSTLSSSSSSSSFIVSDIVILIDAIQKKNKQTNTQNIYSFAHSLQPPNHHQDLYFLKFL</sequence>
<accession>A0A922HRZ9</accession>
<evidence type="ECO:0000313" key="1">
    <source>
        <dbReference type="EMBL" id="KAH9506601.1"/>
    </source>
</evidence>
<gene>
    <name evidence="1" type="ORF">DERF_011327</name>
</gene>
<dbReference type="EMBL" id="ASGP02000005">
    <property type="protein sequence ID" value="KAH9506601.1"/>
    <property type="molecule type" value="Genomic_DNA"/>
</dbReference>
<dbReference type="AlphaFoldDB" id="A0A922HRZ9"/>
<reference evidence="1" key="1">
    <citation type="submission" date="2013-05" db="EMBL/GenBank/DDBJ databases">
        <authorList>
            <person name="Yim A.K.Y."/>
            <person name="Chan T.F."/>
            <person name="Ji K.M."/>
            <person name="Liu X.Y."/>
            <person name="Zhou J.W."/>
            <person name="Li R.Q."/>
            <person name="Yang K.Y."/>
            <person name="Li J."/>
            <person name="Li M."/>
            <person name="Law P.T.W."/>
            <person name="Wu Y.L."/>
            <person name="Cai Z.L."/>
            <person name="Qin H."/>
            <person name="Bao Y."/>
            <person name="Leung R.K.K."/>
            <person name="Ng P.K.S."/>
            <person name="Zou J."/>
            <person name="Zhong X.J."/>
            <person name="Ran P.X."/>
            <person name="Zhong N.S."/>
            <person name="Liu Z.G."/>
            <person name="Tsui S.K.W."/>
        </authorList>
    </citation>
    <scope>NUCLEOTIDE SEQUENCE</scope>
    <source>
        <strain evidence="1">Derf</strain>
        <tissue evidence="1">Whole organism</tissue>
    </source>
</reference>
<reference evidence="1" key="2">
    <citation type="journal article" date="2022" name="Res Sq">
        <title>Comparative Genomics Reveals Insights into the Divergent Evolution of Astigmatic Mites and Household Pest Adaptations.</title>
        <authorList>
            <person name="Xiong Q."/>
            <person name="Wan A.T.-Y."/>
            <person name="Liu X.-Y."/>
            <person name="Fung C.S.-H."/>
            <person name="Xiao X."/>
            <person name="Malainual N."/>
            <person name="Hou J."/>
            <person name="Wang L."/>
            <person name="Wang M."/>
            <person name="Yang K."/>
            <person name="Cui Y."/>
            <person name="Leung E."/>
            <person name="Nong W."/>
            <person name="Shin S.-K."/>
            <person name="Au S."/>
            <person name="Jeong K.Y."/>
            <person name="Chew F.T."/>
            <person name="Hui J."/>
            <person name="Leung T.F."/>
            <person name="Tungtrongchitr A."/>
            <person name="Zhong N."/>
            <person name="Liu Z."/>
            <person name="Tsui S."/>
        </authorList>
    </citation>
    <scope>NUCLEOTIDE SEQUENCE</scope>
    <source>
        <strain evidence="1">Derf</strain>
        <tissue evidence="1">Whole organism</tissue>
    </source>
</reference>